<dbReference type="AlphaFoldDB" id="A0A165A4B2"/>
<dbReference type="Proteomes" id="UP000076858">
    <property type="component" value="Unassembled WGS sequence"/>
</dbReference>
<accession>A0A165A4B2</accession>
<sequence length="51" mass="6170">MSLSLRPSCNLCSLKLRYSHFDLIFFFRQFYPRLGNYHVDGIPTVIRRMEM</sequence>
<comment type="caution">
    <text evidence="1">The sequence shown here is derived from an EMBL/GenBank/DDBJ whole genome shotgun (WGS) entry which is preliminary data.</text>
</comment>
<reference evidence="1 2" key="1">
    <citation type="submission" date="2016-03" db="EMBL/GenBank/DDBJ databases">
        <title>EvidentialGene: Evidence-directed Construction of Genes on Genomes.</title>
        <authorList>
            <person name="Gilbert D.G."/>
            <person name="Choi J.-H."/>
            <person name="Mockaitis K."/>
            <person name="Colbourne J."/>
            <person name="Pfrender M."/>
        </authorList>
    </citation>
    <scope>NUCLEOTIDE SEQUENCE [LARGE SCALE GENOMIC DNA]</scope>
    <source>
        <strain evidence="1 2">Xinb3</strain>
        <tissue evidence="1">Complete organism</tissue>
    </source>
</reference>
<evidence type="ECO:0000313" key="2">
    <source>
        <dbReference type="Proteomes" id="UP000076858"/>
    </source>
</evidence>
<gene>
    <name evidence="1" type="ORF">APZ42_016789</name>
</gene>
<proteinExistence type="predicted"/>
<name>A0A165A4B2_9CRUS</name>
<organism evidence="1 2">
    <name type="scientific">Daphnia magna</name>
    <dbReference type="NCBI Taxonomy" id="35525"/>
    <lineage>
        <taxon>Eukaryota</taxon>
        <taxon>Metazoa</taxon>
        <taxon>Ecdysozoa</taxon>
        <taxon>Arthropoda</taxon>
        <taxon>Crustacea</taxon>
        <taxon>Branchiopoda</taxon>
        <taxon>Diplostraca</taxon>
        <taxon>Cladocera</taxon>
        <taxon>Anomopoda</taxon>
        <taxon>Daphniidae</taxon>
        <taxon>Daphnia</taxon>
    </lineage>
</organism>
<protein>
    <submittedName>
        <fullName evidence="1">Uncharacterized protein</fullName>
    </submittedName>
</protein>
<keyword evidence="2" id="KW-1185">Reference proteome</keyword>
<dbReference type="EMBL" id="LRGB01000642">
    <property type="protein sequence ID" value="KZS17163.1"/>
    <property type="molecule type" value="Genomic_DNA"/>
</dbReference>
<evidence type="ECO:0000313" key="1">
    <source>
        <dbReference type="EMBL" id="KZS17163.1"/>
    </source>
</evidence>